<protein>
    <submittedName>
        <fullName evidence="1 3">Uncharacterized protein</fullName>
    </submittedName>
</protein>
<dbReference type="OrthoDB" id="10254627at2759"/>
<evidence type="ECO:0000313" key="2">
    <source>
        <dbReference type="Proteomes" id="UP000271098"/>
    </source>
</evidence>
<accession>A0A183E8N6</accession>
<proteinExistence type="predicted"/>
<keyword evidence="2" id="KW-1185">Reference proteome</keyword>
<evidence type="ECO:0000313" key="3">
    <source>
        <dbReference type="WBParaSite" id="GPUH_0001734901-mRNA-1"/>
    </source>
</evidence>
<dbReference type="WBParaSite" id="GPUH_0001734901-mRNA-1">
    <property type="protein sequence ID" value="GPUH_0001734901-mRNA-1"/>
    <property type="gene ID" value="GPUH_0001734901"/>
</dbReference>
<reference evidence="1 2" key="2">
    <citation type="submission" date="2018-11" db="EMBL/GenBank/DDBJ databases">
        <authorList>
            <consortium name="Pathogen Informatics"/>
        </authorList>
    </citation>
    <scope>NUCLEOTIDE SEQUENCE [LARGE SCALE GENOMIC DNA]</scope>
</reference>
<dbReference type="AlphaFoldDB" id="A0A183E8N6"/>
<name>A0A183E8N6_9BILA</name>
<dbReference type="Proteomes" id="UP000271098">
    <property type="component" value="Unassembled WGS sequence"/>
</dbReference>
<sequence>MLVRSAAPRLGWFRSRAANSSWIRQLATGLSAGDSGTAAALPDDYSVASGSDSELPRYRKKIVSRALEVYLNDIRAHNKMMARERAEFELGKRHLANIMGLDANNITQEDIDRAIEYLFPSGLSDRRALPVMKPPEEILPKMRQIEFDDEGRPKDLLFFTVAPKFYRLLSYAHLVAAFDHLISLPGAYQFKDLIFEYRKPIAVSEKNIIFRAEVSF</sequence>
<evidence type="ECO:0000313" key="1">
    <source>
        <dbReference type="EMBL" id="VDN29595.1"/>
    </source>
</evidence>
<gene>
    <name evidence="1" type="ORF">GPUH_LOCUS17325</name>
</gene>
<organism evidence="3">
    <name type="scientific">Gongylonema pulchrum</name>
    <dbReference type="NCBI Taxonomy" id="637853"/>
    <lineage>
        <taxon>Eukaryota</taxon>
        <taxon>Metazoa</taxon>
        <taxon>Ecdysozoa</taxon>
        <taxon>Nematoda</taxon>
        <taxon>Chromadorea</taxon>
        <taxon>Rhabditida</taxon>
        <taxon>Spirurina</taxon>
        <taxon>Spiruromorpha</taxon>
        <taxon>Spiruroidea</taxon>
        <taxon>Gongylonematidae</taxon>
        <taxon>Gongylonema</taxon>
    </lineage>
</organism>
<dbReference type="EMBL" id="UYRT01085028">
    <property type="protein sequence ID" value="VDN29595.1"/>
    <property type="molecule type" value="Genomic_DNA"/>
</dbReference>
<reference evidence="3" key="1">
    <citation type="submission" date="2016-06" db="UniProtKB">
        <authorList>
            <consortium name="WormBaseParasite"/>
        </authorList>
    </citation>
    <scope>IDENTIFICATION</scope>
</reference>